<reference evidence="3 5" key="1">
    <citation type="journal article" date="2020" name="Stud. Mycol.">
        <title>101 Dothideomycetes genomes: a test case for predicting lifestyles and emergence of pathogens.</title>
        <authorList>
            <person name="Haridas S."/>
            <person name="Albert R."/>
            <person name="Binder M."/>
            <person name="Bloem J."/>
            <person name="Labutti K."/>
            <person name="Salamov A."/>
            <person name="Andreopoulos B."/>
            <person name="Baker S."/>
            <person name="Barry K."/>
            <person name="Bills G."/>
            <person name="Bluhm B."/>
            <person name="Cannon C."/>
            <person name="Castanera R."/>
            <person name="Culley D."/>
            <person name="Daum C."/>
            <person name="Ezra D."/>
            <person name="Gonzalez J."/>
            <person name="Henrissat B."/>
            <person name="Kuo A."/>
            <person name="Liang C."/>
            <person name="Lipzen A."/>
            <person name="Lutzoni F."/>
            <person name="Magnuson J."/>
            <person name="Mondo S."/>
            <person name="Nolan M."/>
            <person name="Ohm R."/>
            <person name="Pangilinan J."/>
            <person name="Park H.-J."/>
            <person name="Ramirez L."/>
            <person name="Alfaro M."/>
            <person name="Sun H."/>
            <person name="Tritt A."/>
            <person name="Yoshinaga Y."/>
            <person name="Zwiers L.-H."/>
            <person name="Turgeon B."/>
            <person name="Goodwin S."/>
            <person name="Spatafora J."/>
            <person name="Crous P."/>
            <person name="Grigoriev I."/>
        </authorList>
    </citation>
    <scope>NUCLEOTIDE SEQUENCE</scope>
    <source>
        <strain evidence="3 5">CBS 304.34</strain>
    </source>
</reference>
<keyword evidence="4" id="KW-1185">Reference proteome</keyword>
<dbReference type="OrthoDB" id="409136at2759"/>
<organism evidence="3">
    <name type="scientific">Mytilinidion resinicola</name>
    <dbReference type="NCBI Taxonomy" id="574789"/>
    <lineage>
        <taxon>Eukaryota</taxon>
        <taxon>Fungi</taxon>
        <taxon>Dikarya</taxon>
        <taxon>Ascomycota</taxon>
        <taxon>Pezizomycotina</taxon>
        <taxon>Dothideomycetes</taxon>
        <taxon>Pleosporomycetidae</taxon>
        <taxon>Mytilinidiales</taxon>
        <taxon>Mytilinidiaceae</taxon>
        <taxon>Mytilinidion</taxon>
    </lineage>
</organism>
<keyword evidence="2" id="KW-0732">Signal</keyword>
<feature type="transmembrane region" description="Helical" evidence="1">
    <location>
        <begin position="173"/>
        <end position="197"/>
    </location>
</feature>
<evidence type="ECO:0000256" key="1">
    <source>
        <dbReference type="SAM" id="Phobius"/>
    </source>
</evidence>
<gene>
    <name evidence="3 5" type="ORF">BDZ99DRAFT_337798</name>
</gene>
<feature type="chain" id="PRO_5044629006" evidence="2">
    <location>
        <begin position="19"/>
        <end position="220"/>
    </location>
</feature>
<keyword evidence="1" id="KW-0472">Membrane</keyword>
<evidence type="ECO:0000313" key="4">
    <source>
        <dbReference type="Proteomes" id="UP000504636"/>
    </source>
</evidence>
<name>A0A6A6YCF0_9PEZI</name>
<dbReference type="EMBL" id="MU003707">
    <property type="protein sequence ID" value="KAF2806491.1"/>
    <property type="molecule type" value="Genomic_DNA"/>
</dbReference>
<dbReference type="AlphaFoldDB" id="A0A6A6YCF0"/>
<reference evidence="5" key="3">
    <citation type="submission" date="2025-04" db="UniProtKB">
        <authorList>
            <consortium name="RefSeq"/>
        </authorList>
    </citation>
    <scope>IDENTIFICATION</scope>
    <source>
        <strain evidence="5">CBS 304.34</strain>
    </source>
</reference>
<keyword evidence="1" id="KW-0812">Transmembrane</keyword>
<accession>A0A6A6YCF0</accession>
<evidence type="ECO:0000256" key="2">
    <source>
        <dbReference type="SAM" id="SignalP"/>
    </source>
</evidence>
<dbReference type="RefSeq" id="XP_033573455.1">
    <property type="nucleotide sequence ID" value="XM_033714323.1"/>
</dbReference>
<dbReference type="Proteomes" id="UP000504636">
    <property type="component" value="Unplaced"/>
</dbReference>
<reference evidence="5" key="2">
    <citation type="submission" date="2020-04" db="EMBL/GenBank/DDBJ databases">
        <authorList>
            <consortium name="NCBI Genome Project"/>
        </authorList>
    </citation>
    <scope>NUCLEOTIDE SEQUENCE</scope>
    <source>
        <strain evidence="5">CBS 304.34</strain>
    </source>
</reference>
<protein>
    <submittedName>
        <fullName evidence="3 5">Uncharacterized protein</fullName>
    </submittedName>
</protein>
<evidence type="ECO:0000313" key="5">
    <source>
        <dbReference type="RefSeq" id="XP_033573455.1"/>
    </source>
</evidence>
<proteinExistence type="predicted"/>
<evidence type="ECO:0000313" key="3">
    <source>
        <dbReference type="EMBL" id="KAF2806491.1"/>
    </source>
</evidence>
<sequence length="220" mass="25336">PMFFELCVNTSLLNIVLCEISLIRIDPTSGQLKHEVDTDGELFAKIYESYYNIRKQWWFPIMFRPTNIKFVHFHLYEGHRVGIFDNSPDSIPPECEVVAQRYHYHECPLYPLPPMDYRSFLHFFGSQGKHTHSKCNLWLDRLPKKVGNSIKVQHDPNVLQLGWGVHIVEGPNWLVISWTMFGLLLVSFLVSLIYALAAKSQESGFGIGQWIVGVLSLMAA</sequence>
<feature type="non-terminal residue" evidence="3">
    <location>
        <position position="220"/>
    </location>
</feature>
<feature type="signal peptide" evidence="2">
    <location>
        <begin position="1"/>
        <end position="18"/>
    </location>
</feature>
<feature type="non-terminal residue" evidence="3">
    <location>
        <position position="1"/>
    </location>
</feature>
<keyword evidence="1" id="KW-1133">Transmembrane helix</keyword>
<dbReference type="GeneID" id="54455216"/>